<reference evidence="4" key="1">
    <citation type="submission" date="2024-01" db="EMBL/GenBank/DDBJ databases">
        <title>Genome sequence of Mycoplasma ciconiae type strain DSM 25251.</title>
        <authorList>
            <person name="Spergser J."/>
        </authorList>
    </citation>
    <scope>NUCLEOTIDE SEQUENCE [LARGE SCALE GENOMIC DNA]</scope>
    <source>
        <strain evidence="4">DSM 25251</strain>
    </source>
</reference>
<dbReference type="InterPro" id="IPR002931">
    <property type="entry name" value="Transglutaminase-like"/>
</dbReference>
<feature type="compositionally biased region" description="Polar residues" evidence="1">
    <location>
        <begin position="255"/>
        <end position="285"/>
    </location>
</feature>
<dbReference type="PROSITE" id="PS51257">
    <property type="entry name" value="PROKAR_LIPOPROTEIN"/>
    <property type="match status" value="1"/>
</dbReference>
<feature type="chain" id="PRO_5045884196" evidence="2">
    <location>
        <begin position="21"/>
        <end position="1318"/>
    </location>
</feature>
<accession>A0ABU7ML12</accession>
<name>A0ABU7ML12_9BACT</name>
<organism evidence="4 5">
    <name type="scientific">Mycoplasmopsis ciconiae</name>
    <dbReference type="NCBI Taxonomy" id="561067"/>
    <lineage>
        <taxon>Bacteria</taxon>
        <taxon>Bacillati</taxon>
        <taxon>Mycoplasmatota</taxon>
        <taxon>Mycoplasmoidales</taxon>
        <taxon>Metamycoplasmataceae</taxon>
        <taxon>Mycoplasmopsis</taxon>
    </lineage>
</organism>
<gene>
    <name evidence="4" type="ORF">V2E24_01360</name>
</gene>
<evidence type="ECO:0000313" key="4">
    <source>
        <dbReference type="EMBL" id="MEE3928224.1"/>
    </source>
</evidence>
<dbReference type="Proteomes" id="UP001344817">
    <property type="component" value="Unassembled WGS sequence"/>
</dbReference>
<comment type="caution">
    <text evidence="4">The sequence shown here is derived from an EMBL/GenBank/DDBJ whole genome shotgun (WGS) entry which is preliminary data.</text>
</comment>
<sequence length="1318" mass="155376">MKKKFRAIGTLLVSSTSILASSCSLFLGDPKEKPEEPTLKEKEAEILASKPVIKLDDKVNDKENYKNENKLENSNPKENKDTNQNIENESSISTDAEEVQNSDKPTQELKETQNSEISESFETQNSDSNIENNSDLTSNSTPDHQNSKPNGNESKFEETQSTQNPTQTNYDEQTQTQEKLESKDENHSNNNTNTQNTDQSQTQNSSNEENLSEVNQNDTSEVKNSQTNIEVTLTPDQNTQTLETSDLSENHTNIENEISNENDTNNSNQEVTLEDSSTQNNLDNQEQAKVVIPSITLNPAITKTKRELIEEFVFNSLANKYSTAQIQELINSEYFEILYSQLKDLNLENVELDIELSSDYSATNEEKHQSSKQVFSQKYHESFEYFKHKQWVASNNNLYRYILYSLDVEKIHDKFFYLFNKFDNLNVKSFIPNYDLEHEIIRLLNNDSPANTQKLEAYINNGKIYNQPIYKNPSIVKELNDSYGFVSIPAQKLQEFKNLYNDKELYVIDFYLSLVKIHNSKNLDLFINAYLNNDPNVVQKIKESNLSIYKYYRNNIFLQGVKDKEIKEEISKVFFKDSLATNLKILLDENVDYALNNIYFNKHLLVLNDLKSNQTKMFDFTYLNNLKENNYQIYESFMTLAFDELFYLKHLNNFSTYLDIQKESLKTNVKQIKNNFINWFGDNLDEELLDSIINDDNVFDDALEQKDFNFRSSNAYKYVETILGYDIKTIFSKIEKRYLINDLKNILKHFQQRSGMYRQVEKRIEFFIENLEKNNTENVIFQWGVDDNDSISLKPTKYFAKKTFVLKNIDLTTLVSYINFYKKYKWVIVDPQNAIQPIDEQNLELFNQTNKFKNNPQLKEYIDHVEGFHFVRATGDFIPNKELDKYNPEYKNESLAFIQNDDSSFTLENYFNYADSWRKKPASDVNVQYKNPWDKYNEYDELSYIENFSGKYDKPIYKNFETPFEMYDSQAEFEYKENIGTRFIKDNPNKNYFSSSLPIKNLDFKAYEKYNPTVSNDQKDYYGFYQSNIWNELIFEKPQFLSDFSISNQYLYKKTIDRFENYEYRWYYDENNNKKYVYASDYVALDDIYQNTSNYFYRVINDKVNYHKNVKEFNQNNNFSEFFYKWKDEWKKVLEKIIDKNWSVRQKIEAVIFYITTNVYYLDIERSYNYEGYSISTPFSIFTASREIQCMGYTANFSMALSLLDIPVRQIGATVLENDSSKNFESLVADGGHAYNEALVDGEWLVFDLTNADNSERDGTGYESFEFDIKKTFMRRDDKWLTDNYRLDPNSYIATIWKYQNPSGVTYAGLPTTFLKTS</sequence>
<proteinExistence type="predicted"/>
<dbReference type="Gene3D" id="3.10.620.30">
    <property type="match status" value="1"/>
</dbReference>
<dbReference type="Pfam" id="PF01841">
    <property type="entry name" value="Transglut_core"/>
    <property type="match status" value="1"/>
</dbReference>
<protein>
    <submittedName>
        <fullName evidence="4">Transglutaminase domain-containing protein</fullName>
    </submittedName>
</protein>
<keyword evidence="5" id="KW-1185">Reference proteome</keyword>
<evidence type="ECO:0000256" key="1">
    <source>
        <dbReference type="SAM" id="MobiDB-lite"/>
    </source>
</evidence>
<evidence type="ECO:0000313" key="5">
    <source>
        <dbReference type="Proteomes" id="UP001344817"/>
    </source>
</evidence>
<feature type="compositionally biased region" description="Low complexity" evidence="1">
    <location>
        <begin position="188"/>
        <end position="217"/>
    </location>
</feature>
<feature type="compositionally biased region" description="Basic and acidic residues" evidence="1">
    <location>
        <begin position="178"/>
        <end position="187"/>
    </location>
</feature>
<dbReference type="RefSeq" id="WP_330500637.1">
    <property type="nucleotide sequence ID" value="NZ_JAZDWZ010000003.1"/>
</dbReference>
<feature type="region of interest" description="Disordered" evidence="1">
    <location>
        <begin position="56"/>
        <end position="285"/>
    </location>
</feature>
<feature type="compositionally biased region" description="Polar residues" evidence="1">
    <location>
        <begin position="218"/>
        <end position="247"/>
    </location>
</feature>
<feature type="compositionally biased region" description="Polar residues" evidence="1">
    <location>
        <begin position="114"/>
        <end position="177"/>
    </location>
</feature>
<keyword evidence="2" id="KW-0732">Signal</keyword>
<feature type="domain" description="Transglutaminase-like" evidence="3">
    <location>
        <begin position="1136"/>
        <end position="1248"/>
    </location>
</feature>
<evidence type="ECO:0000259" key="3">
    <source>
        <dbReference type="Pfam" id="PF01841"/>
    </source>
</evidence>
<dbReference type="EMBL" id="JAZDWZ010000003">
    <property type="protein sequence ID" value="MEE3928224.1"/>
    <property type="molecule type" value="Genomic_DNA"/>
</dbReference>
<evidence type="ECO:0000256" key="2">
    <source>
        <dbReference type="SAM" id="SignalP"/>
    </source>
</evidence>
<feature type="compositionally biased region" description="Polar residues" evidence="1">
    <location>
        <begin position="82"/>
        <end position="94"/>
    </location>
</feature>
<feature type="compositionally biased region" description="Basic and acidic residues" evidence="1">
    <location>
        <begin position="56"/>
        <end position="81"/>
    </location>
</feature>
<feature type="signal peptide" evidence="2">
    <location>
        <begin position="1"/>
        <end position="20"/>
    </location>
</feature>